<reference evidence="3" key="1">
    <citation type="submission" date="2016-10" db="EMBL/GenBank/DDBJ databases">
        <authorList>
            <person name="Benchimol M."/>
            <person name="Almeida L.G."/>
            <person name="Vasconcelos A.T."/>
            <person name="Perreira-Neves A."/>
            <person name="Rosa I.A."/>
            <person name="Tasca T."/>
            <person name="Bogo M.R."/>
            <person name="de Souza W."/>
        </authorList>
    </citation>
    <scope>NUCLEOTIDE SEQUENCE [LARGE SCALE GENOMIC DNA]</scope>
    <source>
        <strain evidence="3">K</strain>
    </source>
</reference>
<dbReference type="EMBL" id="MLAK01000108">
    <property type="protein sequence ID" value="OHT16494.1"/>
    <property type="molecule type" value="Genomic_DNA"/>
</dbReference>
<keyword evidence="4" id="KW-1185">Reference proteome</keyword>
<dbReference type="VEuPathDB" id="TrichDB:TRFO_41799"/>
<feature type="transmembrane region" description="Helical" evidence="2">
    <location>
        <begin position="62"/>
        <end position="80"/>
    </location>
</feature>
<evidence type="ECO:0000313" key="3">
    <source>
        <dbReference type="EMBL" id="OHT16494.1"/>
    </source>
</evidence>
<sequence length="172" mass="19761">MSDGEPLIFELDAGPSFLGLLLQQIVKVNYIQFPIIFLLVFHIGWAFLLFKLKNSLIASSAQFLASCFFIYVSATVNSFFSRHWESFFFHENYFDPNCIFIFVFWALPFTLAALFIIFSLFVDLCKSVAVHRYFDSIISNHINSKGTAKGRDKESCEKEAAKHEDNGKQKTE</sequence>
<feature type="region of interest" description="Disordered" evidence="1">
    <location>
        <begin position="144"/>
        <end position="172"/>
    </location>
</feature>
<proteinExistence type="predicted"/>
<accession>A0A1J4L3G6</accession>
<comment type="caution">
    <text evidence="3">The sequence shown here is derived from an EMBL/GenBank/DDBJ whole genome shotgun (WGS) entry which is preliminary data.</text>
</comment>
<feature type="compositionally biased region" description="Basic and acidic residues" evidence="1">
    <location>
        <begin position="149"/>
        <end position="172"/>
    </location>
</feature>
<name>A0A1J4L3G6_9EUKA</name>
<dbReference type="Pfam" id="PF14770">
    <property type="entry name" value="TMEM18"/>
    <property type="match status" value="1"/>
</dbReference>
<feature type="transmembrane region" description="Helical" evidence="2">
    <location>
        <begin position="100"/>
        <end position="122"/>
    </location>
</feature>
<organism evidence="3 4">
    <name type="scientific">Tritrichomonas foetus</name>
    <dbReference type="NCBI Taxonomy" id="1144522"/>
    <lineage>
        <taxon>Eukaryota</taxon>
        <taxon>Metamonada</taxon>
        <taxon>Parabasalia</taxon>
        <taxon>Tritrichomonadida</taxon>
        <taxon>Tritrichomonadidae</taxon>
        <taxon>Tritrichomonas</taxon>
    </lineage>
</organism>
<dbReference type="AlphaFoldDB" id="A0A1J4L3G6"/>
<dbReference type="GeneID" id="94848684"/>
<keyword evidence="2" id="KW-0812">Transmembrane</keyword>
<dbReference type="RefSeq" id="XP_068369630.1">
    <property type="nucleotide sequence ID" value="XM_068513980.1"/>
</dbReference>
<dbReference type="InterPro" id="IPR026721">
    <property type="entry name" value="TMEM18"/>
</dbReference>
<evidence type="ECO:0000313" key="4">
    <source>
        <dbReference type="Proteomes" id="UP000179807"/>
    </source>
</evidence>
<dbReference type="Proteomes" id="UP000179807">
    <property type="component" value="Unassembled WGS sequence"/>
</dbReference>
<evidence type="ECO:0000256" key="1">
    <source>
        <dbReference type="SAM" id="MobiDB-lite"/>
    </source>
</evidence>
<protein>
    <submittedName>
        <fullName evidence="3">Uncharacterized protein</fullName>
    </submittedName>
</protein>
<evidence type="ECO:0000256" key="2">
    <source>
        <dbReference type="SAM" id="Phobius"/>
    </source>
</evidence>
<keyword evidence="2" id="KW-1133">Transmembrane helix</keyword>
<gene>
    <name evidence="3" type="ORF">TRFO_41799</name>
</gene>
<keyword evidence="2" id="KW-0472">Membrane</keyword>
<dbReference type="OrthoDB" id="411535at2759"/>
<feature type="transmembrane region" description="Helical" evidence="2">
    <location>
        <begin position="30"/>
        <end position="50"/>
    </location>
</feature>